<evidence type="ECO:0000313" key="3">
    <source>
        <dbReference type="Proteomes" id="UP001059836"/>
    </source>
</evidence>
<evidence type="ECO:0008006" key="4">
    <source>
        <dbReference type="Google" id="ProtNLM"/>
    </source>
</evidence>
<keyword evidence="3" id="KW-1185">Reference proteome</keyword>
<name>A0ABX6IKF2_9ACTN</name>
<evidence type="ECO:0000256" key="1">
    <source>
        <dbReference type="SAM" id="Coils"/>
    </source>
</evidence>
<dbReference type="RefSeq" id="WP_213244639.1">
    <property type="nucleotide sequence ID" value="NZ_CP045806.1"/>
</dbReference>
<gene>
    <name evidence="2" type="ORF">GII31_17355</name>
</gene>
<evidence type="ECO:0000313" key="2">
    <source>
        <dbReference type="EMBL" id="QHN36383.1"/>
    </source>
</evidence>
<sequence>MTSRPDVTRLVLFKHGIAYLERSGPADGDFELSFRKGDMNDVLKSLSVGVVAGDATVEALAYEAPTDPDDELARRNLYLEPGEALPGLLTAVRGRVVEVRTADGVTHRGEVIGVDESGTGTTGVRRLLAIRTDSAAVGLVDLAQVRSIGFADDSSRSDLAYLIDRSRAATAGENRTVRVVVNGRADRLDISYVLAAPIWRISYRLVRKQDSVTIIAMGIVHNPVDEDLTDVELTLTTGQPVSFDIDLYNARWAGRALIEEAERGGVVPTSYGQAYGGADMDLPDAELPVLEVPAPVGRLMARSFATEKLAVTGSAGEYFEYRVGVPVSLRRGTAAMVPLVVADLDGVVTERIWRDGSGPNPDIVLSFDNNSGAVLEEGPAVVYDAAAGDGAEGFGAAGYAGEAMMPYTTRGTHVRLGFARDLSVRCGRSSTVNTVDTRLRLTASALVAEMRRDEIHTIRVEHDDDSETEVIVELPRNHDTTLITRAGYLTPFEETADHRRFRVTVAGRGVTEVTVGESRVLSRYTGYPDLTGPALDEWLSQRLLDRTTFDELSAVMAHRIRARHLGDLVEQLEAEREAVYTNQSRVAEQLKVLGEAGEEGRVRQRTVASLVSLQDREAALDAEIDRTKAAVAAELAAAEDQLAGLVRE</sequence>
<organism evidence="2 3">
    <name type="scientific">Gordonia pseudamarae</name>
    <dbReference type="NCBI Taxonomy" id="2831662"/>
    <lineage>
        <taxon>Bacteria</taxon>
        <taxon>Bacillati</taxon>
        <taxon>Actinomycetota</taxon>
        <taxon>Actinomycetes</taxon>
        <taxon>Mycobacteriales</taxon>
        <taxon>Gordoniaceae</taxon>
        <taxon>Gordonia</taxon>
    </lineage>
</organism>
<protein>
    <recommendedName>
        <fullName evidence="4">DUF4139 domain-containing protein</fullName>
    </recommendedName>
</protein>
<keyword evidence="1" id="KW-0175">Coiled coil</keyword>
<proteinExistence type="predicted"/>
<dbReference type="Proteomes" id="UP001059836">
    <property type="component" value="Chromosome"/>
</dbReference>
<dbReference type="EMBL" id="CP045809">
    <property type="protein sequence ID" value="QHN36383.1"/>
    <property type="molecule type" value="Genomic_DNA"/>
</dbReference>
<reference evidence="2" key="1">
    <citation type="journal article" date="2021" name="Nat. Microbiol.">
        <title>Cocultivation of an ultrasmall environmental parasitic bacterium with lytic ability against bacteria associated with wastewater foams.</title>
        <authorList>
            <person name="Batinovic S."/>
            <person name="Rose J.J.A."/>
            <person name="Ratcliffe J."/>
            <person name="Seviour R.J."/>
            <person name="Petrovski S."/>
        </authorList>
    </citation>
    <scope>NUCLEOTIDE SEQUENCE</scope>
    <source>
        <strain evidence="2">CON9</strain>
    </source>
</reference>
<accession>A0ABX6IKF2</accession>
<feature type="coiled-coil region" evidence="1">
    <location>
        <begin position="610"/>
        <end position="648"/>
    </location>
</feature>